<feature type="domain" description="DNA methylase adenine-specific" evidence="8">
    <location>
        <begin position="81"/>
        <end position="196"/>
    </location>
</feature>
<dbReference type="SUPFAM" id="SSF53335">
    <property type="entry name" value="S-adenosyl-L-methionine-dependent methyltransferases"/>
    <property type="match status" value="1"/>
</dbReference>
<comment type="similarity">
    <text evidence="1">Belongs to the N(4)/N(6)-methyltransferase family.</text>
</comment>
<dbReference type="Gene3D" id="3.40.50.150">
    <property type="entry name" value="Vaccinia Virus protein VP39"/>
    <property type="match status" value="1"/>
</dbReference>
<evidence type="ECO:0000256" key="1">
    <source>
        <dbReference type="ARBA" id="ARBA00006594"/>
    </source>
</evidence>
<keyword evidence="6" id="KW-0680">Restriction system</keyword>
<dbReference type="GO" id="GO:0009007">
    <property type="term" value="F:site-specific DNA-methyltransferase (adenine-specific) activity"/>
    <property type="evidence" value="ECO:0007669"/>
    <property type="project" value="UniProtKB-EC"/>
</dbReference>
<dbReference type="InterPro" id="IPR003356">
    <property type="entry name" value="DNA_methylase_A-5"/>
</dbReference>
<dbReference type="Proteomes" id="UP000188541">
    <property type="component" value="Unassembled WGS sequence"/>
</dbReference>
<dbReference type="PANTHER" id="PTHR42933">
    <property type="entry name" value="SLR6095 PROTEIN"/>
    <property type="match status" value="1"/>
</dbReference>
<dbReference type="EC" id="2.1.1.72" evidence="2"/>
<evidence type="ECO:0000313" key="10">
    <source>
        <dbReference type="Proteomes" id="UP000188541"/>
    </source>
</evidence>
<dbReference type="InterPro" id="IPR029063">
    <property type="entry name" value="SAM-dependent_MTases_sf"/>
</dbReference>
<protein>
    <recommendedName>
        <fullName evidence="2">site-specific DNA-methyltransferase (adenine-specific)</fullName>
        <ecNumber evidence="2">2.1.1.72</ecNumber>
    </recommendedName>
</protein>
<evidence type="ECO:0000313" key="9">
    <source>
        <dbReference type="EMBL" id="OOF58318.1"/>
    </source>
</evidence>
<dbReference type="GO" id="GO:0003677">
    <property type="term" value="F:DNA binding"/>
    <property type="evidence" value="ECO:0007669"/>
    <property type="project" value="InterPro"/>
</dbReference>
<dbReference type="GO" id="GO:0032259">
    <property type="term" value="P:methylation"/>
    <property type="evidence" value="ECO:0007669"/>
    <property type="project" value="UniProtKB-KW"/>
</dbReference>
<name>A0A1V3JNU6_9PAST</name>
<evidence type="ECO:0000256" key="3">
    <source>
        <dbReference type="ARBA" id="ARBA00022603"/>
    </source>
</evidence>
<accession>A0A1V3JNU6</accession>
<dbReference type="AlphaFoldDB" id="A0A1V3JNU6"/>
<dbReference type="GO" id="GO:0009307">
    <property type="term" value="P:DNA restriction-modification system"/>
    <property type="evidence" value="ECO:0007669"/>
    <property type="project" value="UniProtKB-KW"/>
</dbReference>
<evidence type="ECO:0000256" key="6">
    <source>
        <dbReference type="ARBA" id="ARBA00022747"/>
    </source>
</evidence>
<sequence>MKTFNAKDNQIISDIKKLGEKHDNLIAFSDFVEITACAISKPFFDRDNQYFAIQSRYSDDEMRMFQNMAFHLVEYLEEEPQDILGQIYMNLNIANKQRGQCFTPLCISELMAQTNIEIKSQERIYRINDPSCGSGALIIGTIKSLIKRGMNPNNDIFVTANDLDRKSVMMCYVQLSLLGAPAVITHGNTLTGEIFEQWKTPLYWLKYKDVTPEQLKVVEVPDILK</sequence>
<gene>
    <name evidence="9" type="ORF">BKK55_02625</name>
</gene>
<keyword evidence="3" id="KW-0489">Methyltransferase</keyword>
<comment type="catalytic activity">
    <reaction evidence="7">
        <text>a 2'-deoxyadenosine in DNA + S-adenosyl-L-methionine = an N(6)-methyl-2'-deoxyadenosine in DNA + S-adenosyl-L-homocysteine + H(+)</text>
        <dbReference type="Rhea" id="RHEA:15197"/>
        <dbReference type="Rhea" id="RHEA-COMP:12418"/>
        <dbReference type="Rhea" id="RHEA-COMP:12419"/>
        <dbReference type="ChEBI" id="CHEBI:15378"/>
        <dbReference type="ChEBI" id="CHEBI:57856"/>
        <dbReference type="ChEBI" id="CHEBI:59789"/>
        <dbReference type="ChEBI" id="CHEBI:90615"/>
        <dbReference type="ChEBI" id="CHEBI:90616"/>
        <dbReference type="EC" id="2.1.1.72"/>
    </reaction>
</comment>
<dbReference type="RefSeq" id="WP_077550484.1">
    <property type="nucleotide sequence ID" value="NZ_MLHO01000015.1"/>
</dbReference>
<reference evidence="9 10" key="1">
    <citation type="submission" date="2016-10" db="EMBL/GenBank/DDBJ databases">
        <title>Rodentibacter gen. nov. and new species.</title>
        <authorList>
            <person name="Christensen H."/>
        </authorList>
    </citation>
    <scope>NUCLEOTIDE SEQUENCE [LARGE SCALE GENOMIC DNA]</scope>
    <source>
        <strain evidence="9 10">1996246016</strain>
    </source>
</reference>
<evidence type="ECO:0000256" key="5">
    <source>
        <dbReference type="ARBA" id="ARBA00022691"/>
    </source>
</evidence>
<organism evidence="9 10">
    <name type="scientific">Rodentibacter genomosp. 2</name>
    <dbReference type="NCBI Taxonomy" id="1908266"/>
    <lineage>
        <taxon>Bacteria</taxon>
        <taxon>Pseudomonadati</taxon>
        <taxon>Pseudomonadota</taxon>
        <taxon>Gammaproteobacteria</taxon>
        <taxon>Pasteurellales</taxon>
        <taxon>Pasteurellaceae</taxon>
        <taxon>Rodentibacter</taxon>
    </lineage>
</organism>
<keyword evidence="4" id="KW-0808">Transferase</keyword>
<evidence type="ECO:0000256" key="2">
    <source>
        <dbReference type="ARBA" id="ARBA00011900"/>
    </source>
</evidence>
<evidence type="ECO:0000256" key="7">
    <source>
        <dbReference type="ARBA" id="ARBA00047942"/>
    </source>
</evidence>
<dbReference type="EMBL" id="MLHO01000015">
    <property type="protein sequence ID" value="OOF58318.1"/>
    <property type="molecule type" value="Genomic_DNA"/>
</dbReference>
<dbReference type="STRING" id="1908266.BKK55_02625"/>
<proteinExistence type="inferred from homology"/>
<dbReference type="PANTHER" id="PTHR42933:SF3">
    <property type="entry name" value="TYPE I RESTRICTION ENZYME MJAVIII METHYLASE SUBUNIT"/>
    <property type="match status" value="1"/>
</dbReference>
<comment type="caution">
    <text evidence="9">The sequence shown here is derived from an EMBL/GenBank/DDBJ whole genome shotgun (WGS) entry which is preliminary data.</text>
</comment>
<keyword evidence="10" id="KW-1185">Reference proteome</keyword>
<keyword evidence="5" id="KW-0949">S-adenosyl-L-methionine</keyword>
<dbReference type="Pfam" id="PF02384">
    <property type="entry name" value="N6_Mtase"/>
    <property type="match status" value="1"/>
</dbReference>
<evidence type="ECO:0000256" key="4">
    <source>
        <dbReference type="ARBA" id="ARBA00022679"/>
    </source>
</evidence>
<dbReference type="InterPro" id="IPR051537">
    <property type="entry name" value="DNA_Adenine_Mtase"/>
</dbReference>
<dbReference type="GO" id="GO:0008170">
    <property type="term" value="F:N-methyltransferase activity"/>
    <property type="evidence" value="ECO:0007669"/>
    <property type="project" value="InterPro"/>
</dbReference>
<evidence type="ECO:0000259" key="8">
    <source>
        <dbReference type="Pfam" id="PF02384"/>
    </source>
</evidence>
<dbReference type="OrthoDB" id="9784823at2"/>